<protein>
    <submittedName>
        <fullName evidence="2">Uncharacterized protein</fullName>
    </submittedName>
</protein>
<proteinExistence type="predicted"/>
<organism evidence="2 3">
    <name type="scientific">Caenorhabditis angaria</name>
    <dbReference type="NCBI Taxonomy" id="860376"/>
    <lineage>
        <taxon>Eukaryota</taxon>
        <taxon>Metazoa</taxon>
        <taxon>Ecdysozoa</taxon>
        <taxon>Nematoda</taxon>
        <taxon>Chromadorea</taxon>
        <taxon>Rhabditida</taxon>
        <taxon>Rhabditina</taxon>
        <taxon>Rhabditomorpha</taxon>
        <taxon>Rhabditoidea</taxon>
        <taxon>Rhabditidae</taxon>
        <taxon>Peloderinae</taxon>
        <taxon>Caenorhabditis</taxon>
    </lineage>
</organism>
<evidence type="ECO:0000313" key="3">
    <source>
        <dbReference type="Proteomes" id="UP001152747"/>
    </source>
</evidence>
<dbReference type="OrthoDB" id="5857408at2759"/>
<feature type="chain" id="PRO_5040237114" evidence="1">
    <location>
        <begin position="21"/>
        <end position="69"/>
    </location>
</feature>
<name>A0A9P1MZ47_9PELO</name>
<keyword evidence="1" id="KW-0732">Signal</keyword>
<evidence type="ECO:0000256" key="1">
    <source>
        <dbReference type="SAM" id="SignalP"/>
    </source>
</evidence>
<evidence type="ECO:0000313" key="2">
    <source>
        <dbReference type="EMBL" id="CAI5445599.1"/>
    </source>
</evidence>
<keyword evidence="3" id="KW-1185">Reference proteome</keyword>
<accession>A0A9P1MZ47</accession>
<gene>
    <name evidence="2" type="ORF">CAMP_LOCUS8236</name>
</gene>
<dbReference type="Proteomes" id="UP001152747">
    <property type="component" value="Unassembled WGS sequence"/>
</dbReference>
<comment type="caution">
    <text evidence="2">The sequence shown here is derived from an EMBL/GenBank/DDBJ whole genome shotgun (WGS) entry which is preliminary data.</text>
</comment>
<dbReference type="EMBL" id="CANHGI010000003">
    <property type="protein sequence ID" value="CAI5445599.1"/>
    <property type="molecule type" value="Genomic_DNA"/>
</dbReference>
<feature type="signal peptide" evidence="1">
    <location>
        <begin position="1"/>
        <end position="20"/>
    </location>
</feature>
<sequence length="69" mass="7474">MHIFSSVLLILSCSIFLANAQFFFPFGNGMATFPTSGYGNRGTVYNNGGVKDSEGYFALCRGWTCNSST</sequence>
<dbReference type="AlphaFoldDB" id="A0A9P1MZ47"/>
<reference evidence="2" key="1">
    <citation type="submission" date="2022-11" db="EMBL/GenBank/DDBJ databases">
        <authorList>
            <person name="Kikuchi T."/>
        </authorList>
    </citation>
    <scope>NUCLEOTIDE SEQUENCE</scope>
    <source>
        <strain evidence="2">PS1010</strain>
    </source>
</reference>